<evidence type="ECO:0000256" key="1">
    <source>
        <dbReference type="ARBA" id="ARBA00001798"/>
    </source>
</evidence>
<dbReference type="CDD" id="cd22584">
    <property type="entry name" value="Rcat_RBR_unk"/>
    <property type="match status" value="1"/>
</dbReference>
<evidence type="ECO:0000256" key="2">
    <source>
        <dbReference type="ARBA" id="ARBA00012251"/>
    </source>
</evidence>
<reference evidence="10 11" key="1">
    <citation type="submission" date="2015-03" db="EMBL/GenBank/DDBJ databases">
        <title>RNA-seq based gene annotation and comparative genomics of four Zymoseptoria species reveal species-specific pathogenicity related genes and transposable element activity.</title>
        <authorList>
            <person name="Grandaubert J."/>
            <person name="Bhattacharyya A."/>
            <person name="Stukenbrock E.H."/>
        </authorList>
    </citation>
    <scope>NUCLEOTIDE SEQUENCE [LARGE SCALE GENOMIC DNA]</scope>
    <source>
        <strain evidence="10 11">Zb18110</strain>
    </source>
</reference>
<keyword evidence="7" id="KW-0833">Ubl conjugation pathway</keyword>
<keyword evidence="6" id="KW-0863">Zinc-finger</keyword>
<dbReference type="Proteomes" id="UP000033647">
    <property type="component" value="Unassembled WGS sequence"/>
</dbReference>
<keyword evidence="3" id="KW-0808">Transferase</keyword>
<name>A0A0F4GL53_9PEZI</name>
<dbReference type="GO" id="GO:0016567">
    <property type="term" value="P:protein ubiquitination"/>
    <property type="evidence" value="ECO:0007669"/>
    <property type="project" value="InterPro"/>
</dbReference>
<dbReference type="OrthoDB" id="9977870at2759"/>
<comment type="caution">
    <text evidence="10">The sequence shown here is derived from an EMBL/GenBank/DDBJ whole genome shotgun (WGS) entry which is preliminary data.</text>
</comment>
<keyword evidence="5" id="KW-0677">Repeat</keyword>
<dbReference type="PROSITE" id="PS51873">
    <property type="entry name" value="TRIAD"/>
    <property type="match status" value="1"/>
</dbReference>
<dbReference type="InterPro" id="IPR017907">
    <property type="entry name" value="Znf_RING_CS"/>
</dbReference>
<dbReference type="InterPro" id="IPR044066">
    <property type="entry name" value="TRIAD_supradom"/>
</dbReference>
<dbReference type="EC" id="2.3.2.31" evidence="2"/>
<comment type="catalytic activity">
    <reaction evidence="1">
        <text>[E2 ubiquitin-conjugating enzyme]-S-ubiquitinyl-L-cysteine + [acceptor protein]-L-lysine = [E2 ubiquitin-conjugating enzyme]-L-cysteine + [acceptor protein]-N(6)-ubiquitinyl-L-lysine.</text>
        <dbReference type="EC" id="2.3.2.31"/>
    </reaction>
</comment>
<evidence type="ECO:0000313" key="11">
    <source>
        <dbReference type="Proteomes" id="UP000033647"/>
    </source>
</evidence>
<organism evidence="10 11">
    <name type="scientific">Zymoseptoria brevis</name>
    <dbReference type="NCBI Taxonomy" id="1047168"/>
    <lineage>
        <taxon>Eukaryota</taxon>
        <taxon>Fungi</taxon>
        <taxon>Dikarya</taxon>
        <taxon>Ascomycota</taxon>
        <taxon>Pezizomycotina</taxon>
        <taxon>Dothideomycetes</taxon>
        <taxon>Dothideomycetidae</taxon>
        <taxon>Mycosphaerellales</taxon>
        <taxon>Mycosphaerellaceae</taxon>
        <taxon>Zymoseptoria</taxon>
    </lineage>
</organism>
<evidence type="ECO:0000259" key="9">
    <source>
        <dbReference type="PROSITE" id="PS51873"/>
    </source>
</evidence>
<dbReference type="InterPro" id="IPR002867">
    <property type="entry name" value="IBR_dom"/>
</dbReference>
<protein>
    <recommendedName>
        <fullName evidence="2">RBR-type E3 ubiquitin transferase</fullName>
        <ecNumber evidence="2">2.3.2.31</ecNumber>
    </recommendedName>
</protein>
<feature type="domain" description="RING-type" evidence="9">
    <location>
        <begin position="191"/>
        <end position="380"/>
    </location>
</feature>
<dbReference type="Pfam" id="PF01485">
    <property type="entry name" value="IBR"/>
    <property type="match status" value="2"/>
</dbReference>
<dbReference type="Gene3D" id="1.20.120.1750">
    <property type="match status" value="1"/>
</dbReference>
<sequence>MGATTSATPSQPDGMADIDDDVLASLDALTIAAIVQVRLDDSNELASRSKGKQREGSLTDAQIALQLHEEDLNACNTLLQDRMMAQSMCLAVLQDGALIDEALREEDQAARDHALAATMNGGQTVRLAIEAAPSTSSWNDPELLAKAAAIYNVERPAQKAIAATAFNDDDDTTVAESSTWAASRAAFDEPAPSECAGCGDEKEFFELARVPCNHDYCRLCLEYLFELSMKEETAFPPRCCVTQEIPLSAVRIFLSHDLAQEFDARYEELSTKVRTYCHEQSCSAFIPPADINEETGTCPQCKRTTCTICKDAYHLGDCPKDESLQLLLQAADTAQWQRCFQCGRMVDLTIGCNHMTCHCGGQFCYVCGAPWKTCECPQWEEERLIVRANEIAARHPNRRLYQPGQAAQPANAPAAIAAIAEHLLANHECDHDHWRRLRGPHTCEQCSADMPKFIFECRQCHITRCLRCRDE</sequence>
<evidence type="ECO:0000256" key="3">
    <source>
        <dbReference type="ARBA" id="ARBA00022679"/>
    </source>
</evidence>
<keyword evidence="11" id="KW-1185">Reference proteome</keyword>
<dbReference type="AlphaFoldDB" id="A0A0F4GL53"/>
<evidence type="ECO:0000256" key="6">
    <source>
        <dbReference type="ARBA" id="ARBA00022771"/>
    </source>
</evidence>
<dbReference type="STRING" id="1047168.A0A0F4GL53"/>
<evidence type="ECO:0000313" key="10">
    <source>
        <dbReference type="EMBL" id="KJX98121.1"/>
    </source>
</evidence>
<dbReference type="PROSITE" id="PS00518">
    <property type="entry name" value="ZF_RING_1"/>
    <property type="match status" value="1"/>
</dbReference>
<keyword evidence="8" id="KW-0862">Zinc</keyword>
<dbReference type="EMBL" id="LAFY01000425">
    <property type="protein sequence ID" value="KJX98121.1"/>
    <property type="molecule type" value="Genomic_DNA"/>
</dbReference>
<evidence type="ECO:0000256" key="8">
    <source>
        <dbReference type="ARBA" id="ARBA00022833"/>
    </source>
</evidence>
<dbReference type="InterPro" id="IPR031127">
    <property type="entry name" value="E3_UB_ligase_RBR"/>
</dbReference>
<evidence type="ECO:0000256" key="4">
    <source>
        <dbReference type="ARBA" id="ARBA00022723"/>
    </source>
</evidence>
<gene>
    <name evidence="10" type="ORF">TI39_contig433g00011</name>
</gene>
<dbReference type="CDD" id="cd20335">
    <property type="entry name" value="BRcat_RBR"/>
    <property type="match status" value="1"/>
</dbReference>
<evidence type="ECO:0000256" key="5">
    <source>
        <dbReference type="ARBA" id="ARBA00022737"/>
    </source>
</evidence>
<accession>A0A0F4GL53</accession>
<dbReference type="PANTHER" id="PTHR11685">
    <property type="entry name" value="RBR FAMILY RING FINGER AND IBR DOMAIN-CONTAINING"/>
    <property type="match status" value="1"/>
</dbReference>
<dbReference type="SUPFAM" id="SSF57850">
    <property type="entry name" value="RING/U-box"/>
    <property type="match status" value="1"/>
</dbReference>
<evidence type="ECO:0000256" key="7">
    <source>
        <dbReference type="ARBA" id="ARBA00022786"/>
    </source>
</evidence>
<keyword evidence="4" id="KW-0479">Metal-binding</keyword>
<dbReference type="GO" id="GO:0061630">
    <property type="term" value="F:ubiquitin protein ligase activity"/>
    <property type="evidence" value="ECO:0007669"/>
    <property type="project" value="UniProtKB-EC"/>
</dbReference>
<proteinExistence type="predicted"/>
<dbReference type="GO" id="GO:0008270">
    <property type="term" value="F:zinc ion binding"/>
    <property type="evidence" value="ECO:0007669"/>
    <property type="project" value="UniProtKB-KW"/>
</dbReference>